<proteinExistence type="predicted"/>
<comment type="caution">
    <text evidence="1">The sequence shown here is derived from an EMBL/GenBank/DDBJ whole genome shotgun (WGS) entry which is preliminary data.</text>
</comment>
<evidence type="ECO:0000313" key="2">
    <source>
        <dbReference type="Proteomes" id="UP001148629"/>
    </source>
</evidence>
<gene>
    <name evidence="1" type="ORF">NM208_g10738</name>
</gene>
<accession>A0ACC1RWW9</accession>
<organism evidence="1 2">
    <name type="scientific">Fusarium decemcellulare</name>
    <dbReference type="NCBI Taxonomy" id="57161"/>
    <lineage>
        <taxon>Eukaryota</taxon>
        <taxon>Fungi</taxon>
        <taxon>Dikarya</taxon>
        <taxon>Ascomycota</taxon>
        <taxon>Pezizomycotina</taxon>
        <taxon>Sordariomycetes</taxon>
        <taxon>Hypocreomycetidae</taxon>
        <taxon>Hypocreales</taxon>
        <taxon>Nectriaceae</taxon>
        <taxon>Fusarium</taxon>
        <taxon>Fusarium decemcellulare species complex</taxon>
    </lineage>
</organism>
<evidence type="ECO:0000313" key="1">
    <source>
        <dbReference type="EMBL" id="KAJ3527361.1"/>
    </source>
</evidence>
<dbReference type="Proteomes" id="UP001148629">
    <property type="component" value="Unassembled WGS sequence"/>
</dbReference>
<dbReference type="EMBL" id="JANRMS010001572">
    <property type="protein sequence ID" value="KAJ3527361.1"/>
    <property type="molecule type" value="Genomic_DNA"/>
</dbReference>
<sequence length="1077" mass="119742">MDRPEPGLVKWSSNPSYDNFIHINLQHRVVQVYEPTGHARAGRFDYKKLNRHDDFPPLTTYDWSPTNPGLLAVGTGSGIVNLLRIDDGSNAYVELGLKMSRTCQAVAFNTTGLLAVGLDRVRMDQCLHIWDVSRLSSIDKNVSGFPSDATNIADPRNRLEPSVSVSSIKFFEDSPETLVVGIKAQGLRIHDLRDQHNSVVTFQTKCNNNLTIDYADQNYFASSALDHPGVMIWDRRATARPVASHSYSQAVDEDDLPWGGALRLDRVIETDSDPFLAEGKYSLVRSLRYCRDHRGLLAVLSRTGQLKVLNTNKETPSSSSSSSPELLQVQKSYEMDVSYVETSRKNDRIVAFDWVTLSSPVLRPRLLVLRANGNFEILEQPSHTSDHLYKLVPWQAPHRGLEGECIKIPNQFPVSDSGPEGAPYRSMMQFEPSQAPNILGPLLIEEALSDVPLFGPESANTRADAEAALKSNTLSTVSIDDVGATKTPLPEAFHDASTVAPKIRALRAFVRDEFQAPTSTNGVKPRAGDTKIVQSETSEMSLASDSLGSCREIHDALLASLAEAEGLPREAQNVLDHTMLLRAKEKYLFDAVANRDIVADDPWVKYVWDWIATAEETADDGGLMLSNIDLSYLGVHSIWTNNLGRDPTSRLPLGTAAPDRSTWERNIGTFCKKNQILKFDGQTTKWPHHRQLCLQICGWGDSEKHDPKGRNRKADPEYPTTIHTMAAARALFTGDHKEAIQILKKASTAHPELLFVSLALQLMGRGDSKLAKEQLDFDEAVASKTDPYLRAISSLIATGDWAAIASQLSLPLSDRAYVAVRNFDDDQLTTWLNEQVALAVADGDIEGIVLTGITEPLVDIFARYIQKFHDVQTATLVLSICAPRYIDDIRCRAWRNAYRAHLQRHKLFFQRTKFDVESTKRSKRDGIPNLKPPSRQIALRCVFCDAETSLTNHHHASQPPHLGTGSSTQAASAPSALEARNPLLATSINAGVSCPNCGRHLPRCVVCLEIVGVPRSDKPEEKGETRMAGRFPTFCLRCEHVLHLDHARQWFARHVECPVPECRCRCNFRANPELSYH</sequence>
<protein>
    <submittedName>
        <fullName evidence="1">Uncharacterized protein</fullName>
    </submittedName>
</protein>
<name>A0ACC1RWW9_9HYPO</name>
<keyword evidence="2" id="KW-1185">Reference proteome</keyword>
<reference evidence="1" key="1">
    <citation type="submission" date="2022-08" db="EMBL/GenBank/DDBJ databases">
        <title>Genome Sequence of Fusarium decemcellulare.</title>
        <authorList>
            <person name="Buettner E."/>
        </authorList>
    </citation>
    <scope>NUCLEOTIDE SEQUENCE</scope>
    <source>
        <strain evidence="1">Babe19</strain>
    </source>
</reference>